<feature type="transmembrane region" description="Helical" evidence="13">
    <location>
        <begin position="118"/>
        <end position="140"/>
    </location>
</feature>
<evidence type="ECO:0000256" key="8">
    <source>
        <dbReference type="ARBA" id="ARBA00023027"/>
    </source>
</evidence>
<keyword evidence="5" id="KW-0618">Plastoquinone</keyword>
<sequence>MSSSWSFVPPTLQSSFLLPRPQLSPSFHPNFKWNRLSIRKNKVTLLLFPTVRYLALLLTSFVFAQLQAPRCVSPRTQSSQVDKFALLLQYGAILAAVEAPSALAVTGNNMEEDLVTTLISGGIVAVLYLFVIPPIIMNWLRLRWYKRKFFETYLQFMCVFIFFPGLMLWAPFLNFRKFPRDPTMEYPWSTPKDDVPLYKSR</sequence>
<dbReference type="Pfam" id="PF10716">
    <property type="entry name" value="NdhL"/>
    <property type="match status" value="1"/>
</dbReference>
<dbReference type="GO" id="GO:0016655">
    <property type="term" value="F:oxidoreductase activity, acting on NAD(P)H, quinone or similar compound as acceptor"/>
    <property type="evidence" value="ECO:0007669"/>
    <property type="project" value="InterPro"/>
</dbReference>
<evidence type="ECO:0000256" key="11">
    <source>
        <dbReference type="ARBA" id="ARBA00047726"/>
    </source>
</evidence>
<dbReference type="GO" id="GO:0016020">
    <property type="term" value="C:membrane"/>
    <property type="evidence" value="ECO:0007669"/>
    <property type="project" value="UniProtKB-SubCell"/>
</dbReference>
<evidence type="ECO:0000256" key="6">
    <source>
        <dbReference type="ARBA" id="ARBA00022967"/>
    </source>
</evidence>
<evidence type="ECO:0000256" key="10">
    <source>
        <dbReference type="ARBA" id="ARBA00023136"/>
    </source>
</evidence>
<comment type="catalytic activity">
    <reaction evidence="11">
        <text>a plastoquinone + NADPH + (n+1) H(+)(in) = a plastoquinol + NADP(+) + n H(+)(out)</text>
        <dbReference type="Rhea" id="RHEA:42612"/>
        <dbReference type="Rhea" id="RHEA-COMP:9561"/>
        <dbReference type="Rhea" id="RHEA-COMP:9562"/>
        <dbReference type="ChEBI" id="CHEBI:15378"/>
        <dbReference type="ChEBI" id="CHEBI:17757"/>
        <dbReference type="ChEBI" id="CHEBI:57783"/>
        <dbReference type="ChEBI" id="CHEBI:58349"/>
        <dbReference type="ChEBI" id="CHEBI:62192"/>
    </reaction>
</comment>
<dbReference type="InterPro" id="IPR019654">
    <property type="entry name" value="NADH-quinone_OxRdatse_su_L"/>
</dbReference>
<keyword evidence="6" id="KW-1278">Translocase</keyword>
<dbReference type="PANTHER" id="PTHR36727">
    <property type="entry name" value="NAD(P)H-QUINONE OXIDOREDUCTASE SUBUNIT L, CHLOROPLASTIC"/>
    <property type="match status" value="1"/>
</dbReference>
<comment type="subcellular location">
    <subcellularLocation>
        <location evidence="1">Membrane</location>
        <topology evidence="1">Multi-pass membrane protein</topology>
    </subcellularLocation>
</comment>
<evidence type="ECO:0000256" key="4">
    <source>
        <dbReference type="ARBA" id="ARBA00022857"/>
    </source>
</evidence>
<organism evidence="14 15">
    <name type="scientific">Musa balbisiana</name>
    <name type="common">Banana</name>
    <dbReference type="NCBI Taxonomy" id="52838"/>
    <lineage>
        <taxon>Eukaryota</taxon>
        <taxon>Viridiplantae</taxon>
        <taxon>Streptophyta</taxon>
        <taxon>Embryophyta</taxon>
        <taxon>Tracheophyta</taxon>
        <taxon>Spermatophyta</taxon>
        <taxon>Magnoliopsida</taxon>
        <taxon>Liliopsida</taxon>
        <taxon>Zingiberales</taxon>
        <taxon>Musaceae</taxon>
        <taxon>Musa</taxon>
    </lineage>
</organism>
<comment type="caution">
    <text evidence="14">The sequence shown here is derived from an EMBL/GenBank/DDBJ whole genome shotgun (WGS) entry which is preliminary data.</text>
</comment>
<accession>A0A4S8JGZ6</accession>
<reference evidence="14 15" key="1">
    <citation type="journal article" date="2019" name="Nat. Plants">
        <title>Genome sequencing of Musa balbisiana reveals subgenome evolution and function divergence in polyploid bananas.</title>
        <authorList>
            <person name="Yao X."/>
        </authorList>
    </citation>
    <scope>NUCLEOTIDE SEQUENCE [LARGE SCALE GENOMIC DNA]</scope>
    <source>
        <strain evidence="15">cv. DH-PKW</strain>
        <tissue evidence="14">Leaves</tissue>
    </source>
</reference>
<keyword evidence="8" id="KW-0520">NAD</keyword>
<evidence type="ECO:0000256" key="7">
    <source>
        <dbReference type="ARBA" id="ARBA00022989"/>
    </source>
</evidence>
<evidence type="ECO:0000256" key="9">
    <source>
        <dbReference type="ARBA" id="ARBA00023078"/>
    </source>
</evidence>
<evidence type="ECO:0000256" key="5">
    <source>
        <dbReference type="ARBA" id="ARBA00022957"/>
    </source>
</evidence>
<keyword evidence="7 13" id="KW-1133">Transmembrane helix</keyword>
<dbReference type="GO" id="GO:0048038">
    <property type="term" value="F:quinone binding"/>
    <property type="evidence" value="ECO:0007669"/>
    <property type="project" value="UniProtKB-KW"/>
</dbReference>
<keyword evidence="3" id="KW-0874">Quinone</keyword>
<dbReference type="Proteomes" id="UP000317650">
    <property type="component" value="Chromosome 7"/>
</dbReference>
<keyword evidence="10 13" id="KW-0472">Membrane</keyword>
<feature type="transmembrane region" description="Helical" evidence="13">
    <location>
        <begin position="43"/>
        <end position="64"/>
    </location>
</feature>
<comment type="catalytic activity">
    <reaction evidence="12">
        <text>a plastoquinone + NADH + (n+1) H(+)(in) = a plastoquinol + NAD(+) + n H(+)(out)</text>
        <dbReference type="Rhea" id="RHEA:42608"/>
        <dbReference type="Rhea" id="RHEA-COMP:9561"/>
        <dbReference type="Rhea" id="RHEA-COMP:9562"/>
        <dbReference type="ChEBI" id="CHEBI:15378"/>
        <dbReference type="ChEBI" id="CHEBI:17757"/>
        <dbReference type="ChEBI" id="CHEBI:57540"/>
        <dbReference type="ChEBI" id="CHEBI:57945"/>
        <dbReference type="ChEBI" id="CHEBI:62192"/>
    </reaction>
</comment>
<evidence type="ECO:0000256" key="1">
    <source>
        <dbReference type="ARBA" id="ARBA00004141"/>
    </source>
</evidence>
<evidence type="ECO:0000256" key="3">
    <source>
        <dbReference type="ARBA" id="ARBA00022719"/>
    </source>
</evidence>
<keyword evidence="2 13" id="KW-0812">Transmembrane</keyword>
<keyword evidence="9" id="KW-0793">Thylakoid</keyword>
<gene>
    <name evidence="14" type="ORF">C4D60_Mb07t21510</name>
</gene>
<evidence type="ECO:0000313" key="14">
    <source>
        <dbReference type="EMBL" id="THU61268.1"/>
    </source>
</evidence>
<feature type="transmembrane region" description="Helical" evidence="13">
    <location>
        <begin position="84"/>
        <end position="106"/>
    </location>
</feature>
<evidence type="ECO:0000313" key="15">
    <source>
        <dbReference type="Proteomes" id="UP000317650"/>
    </source>
</evidence>
<dbReference type="EMBL" id="PYDT01000005">
    <property type="protein sequence ID" value="THU61268.1"/>
    <property type="molecule type" value="Genomic_DNA"/>
</dbReference>
<evidence type="ECO:0000256" key="13">
    <source>
        <dbReference type="SAM" id="Phobius"/>
    </source>
</evidence>
<feature type="transmembrane region" description="Helical" evidence="13">
    <location>
        <begin position="152"/>
        <end position="172"/>
    </location>
</feature>
<dbReference type="AlphaFoldDB" id="A0A4S8JGZ6"/>
<dbReference type="PANTHER" id="PTHR36727:SF2">
    <property type="entry name" value="NAD(P)H-QUINONE OXIDOREDUCTASE SUBUNIT L, CHLOROPLASTIC"/>
    <property type="match status" value="1"/>
</dbReference>
<evidence type="ECO:0000256" key="12">
    <source>
        <dbReference type="ARBA" id="ARBA00048026"/>
    </source>
</evidence>
<evidence type="ECO:0000256" key="2">
    <source>
        <dbReference type="ARBA" id="ARBA00022692"/>
    </source>
</evidence>
<name>A0A4S8JGZ6_MUSBA</name>
<keyword evidence="15" id="KW-1185">Reference proteome</keyword>
<dbReference type="STRING" id="52838.A0A4S8JGZ6"/>
<keyword evidence="4" id="KW-0521">NADP</keyword>
<proteinExistence type="predicted"/>
<protein>
    <submittedName>
        <fullName evidence="14">Uncharacterized protein</fullName>
    </submittedName>
</protein>